<gene>
    <name evidence="14" type="ORF">CAPTEDRAFT_181117</name>
</gene>
<dbReference type="GO" id="GO:0006635">
    <property type="term" value="P:fatty acid beta-oxidation"/>
    <property type="evidence" value="ECO:0007669"/>
    <property type="project" value="TreeGrafter"/>
</dbReference>
<dbReference type="InterPro" id="IPR016039">
    <property type="entry name" value="Thiolase-like"/>
</dbReference>
<dbReference type="InterPro" id="IPR020616">
    <property type="entry name" value="Thiolase_N"/>
</dbReference>
<dbReference type="NCBIfam" id="TIGR01930">
    <property type="entry name" value="AcCoA-C-Actrans"/>
    <property type="match status" value="1"/>
</dbReference>
<reference evidence="14 16" key="2">
    <citation type="journal article" date="2013" name="Nature">
        <title>Insights into bilaterian evolution from three spiralian genomes.</title>
        <authorList>
            <person name="Simakov O."/>
            <person name="Marletaz F."/>
            <person name="Cho S.J."/>
            <person name="Edsinger-Gonzales E."/>
            <person name="Havlak P."/>
            <person name="Hellsten U."/>
            <person name="Kuo D.H."/>
            <person name="Larsson T."/>
            <person name="Lv J."/>
            <person name="Arendt D."/>
            <person name="Savage R."/>
            <person name="Osoegawa K."/>
            <person name="de Jong P."/>
            <person name="Grimwood J."/>
            <person name="Chapman J.A."/>
            <person name="Shapiro H."/>
            <person name="Aerts A."/>
            <person name="Otillar R.P."/>
            <person name="Terry A.Y."/>
            <person name="Boore J.L."/>
            <person name="Grigoriev I.V."/>
            <person name="Lindberg D.R."/>
            <person name="Seaver E.C."/>
            <person name="Weisblat D.A."/>
            <person name="Putnam N.H."/>
            <person name="Rokhsar D.S."/>
        </authorList>
    </citation>
    <scope>NUCLEOTIDE SEQUENCE</scope>
    <source>
        <strain evidence="14 16">I ESC-2004</strain>
    </source>
</reference>
<dbReference type="Gene3D" id="3.40.47.10">
    <property type="match status" value="1"/>
</dbReference>
<evidence type="ECO:0000256" key="2">
    <source>
        <dbReference type="ARBA" id="ARBA00005005"/>
    </source>
</evidence>
<evidence type="ECO:0000256" key="8">
    <source>
        <dbReference type="ARBA" id="ARBA00023128"/>
    </source>
</evidence>
<dbReference type="PANTHER" id="PTHR18919">
    <property type="entry name" value="ACETYL-COA C-ACYLTRANSFERASE"/>
    <property type="match status" value="1"/>
</dbReference>
<dbReference type="EnsemblMetazoa" id="CapteT181117">
    <property type="protein sequence ID" value="CapteP181117"/>
    <property type="gene ID" value="CapteG181117"/>
</dbReference>
<keyword evidence="6" id="KW-0276">Fatty acid metabolism</keyword>
<dbReference type="Pfam" id="PF02803">
    <property type="entry name" value="Thiolase_C"/>
    <property type="match status" value="1"/>
</dbReference>
<dbReference type="STRING" id="283909.R7UES8"/>
<evidence type="ECO:0000256" key="9">
    <source>
        <dbReference type="ARBA" id="ARBA00023315"/>
    </source>
</evidence>
<protein>
    <recommendedName>
        <fullName evidence="10">acetyl-CoA C-acyltransferase</fullName>
        <ecNumber evidence="10">2.3.1.16</ecNumber>
    </recommendedName>
</protein>
<dbReference type="FunFam" id="3.40.47.10:FF:000011">
    <property type="entry name" value="3-ketoacyl-CoA thiolase"/>
    <property type="match status" value="1"/>
</dbReference>
<dbReference type="InterPro" id="IPR020610">
    <property type="entry name" value="Thiolase_AS"/>
</dbReference>
<dbReference type="SUPFAM" id="SSF53901">
    <property type="entry name" value="Thiolase-like"/>
    <property type="match status" value="2"/>
</dbReference>
<dbReference type="InterPro" id="IPR020615">
    <property type="entry name" value="Thiolase_acyl_enz_int_AS"/>
</dbReference>
<dbReference type="HOGENOM" id="CLU_031026_2_0_1"/>
<sequence>MASLTRTCSSFLSFRSKLQCLRCISTSTPLSAGDAPQKRRTLEKKGVKNIVLVEGVRTPFLMSGTDYKSLMPHDLARAAVQGLAKKTDIPKDEVGYVIFGTVIQEVKTSNIAREAAMGAGFSMATPAHTVTQACISSNQAITTGIGMLAAGLTDAVIAGGVEFMSDVPIRHSRKMRGLMLSLNKAKTASARLAIIRQMLSLKVWMPELPAVAEFSTNEVMGHSADRLCAAFGVSRQEQDEFASRSHRFAAEAAEKGYLTDVLTYKIPGKAVPISKDNGIRPSTPEKMAKLKPAFIKPHGSVTAANSSFLTDGASACLLMTEERALQMGYKPKAYLRDFTYVAQDPKDQLLLGPAYATPKVLAKAGLRMSDIDVFEYHEAFAGQILSNFKALDSDYFTKKHMNLSEKCGAPPMDKFNLWGGSLSIGHPFGATGVRLVTTAANRLHKEDGQFALVAACAAGGLGHGCIVERYPQ</sequence>
<dbReference type="OMA" id="MTAFPEP"/>
<dbReference type="EMBL" id="AMQN01008141">
    <property type="status" value="NOT_ANNOTATED_CDS"/>
    <property type="molecule type" value="Genomic_DNA"/>
</dbReference>
<comment type="subcellular location">
    <subcellularLocation>
        <location evidence="1">Mitochondrion</location>
    </subcellularLocation>
</comment>
<evidence type="ECO:0000256" key="7">
    <source>
        <dbReference type="ARBA" id="ARBA00023098"/>
    </source>
</evidence>
<proteinExistence type="inferred from homology"/>
<dbReference type="PROSITE" id="PS00099">
    <property type="entry name" value="THIOLASE_3"/>
    <property type="match status" value="1"/>
</dbReference>
<dbReference type="Proteomes" id="UP000014760">
    <property type="component" value="Unassembled WGS sequence"/>
</dbReference>
<comment type="similarity">
    <text evidence="3 11">Belongs to the thiolase-like superfamily. Thiolase family.</text>
</comment>
<dbReference type="InterPro" id="IPR002155">
    <property type="entry name" value="Thiolase"/>
</dbReference>
<dbReference type="PROSITE" id="PS00098">
    <property type="entry name" value="THIOLASE_1"/>
    <property type="match status" value="1"/>
</dbReference>
<dbReference type="PROSITE" id="PS00737">
    <property type="entry name" value="THIOLASE_2"/>
    <property type="match status" value="1"/>
</dbReference>
<dbReference type="EMBL" id="KB302274">
    <property type="protein sequence ID" value="ELU04464.1"/>
    <property type="molecule type" value="Genomic_DNA"/>
</dbReference>
<reference evidence="15" key="3">
    <citation type="submission" date="2015-06" db="UniProtKB">
        <authorList>
            <consortium name="EnsemblMetazoa"/>
        </authorList>
    </citation>
    <scope>IDENTIFICATION</scope>
</reference>
<accession>R7UES8</accession>
<evidence type="ECO:0000313" key="15">
    <source>
        <dbReference type="EnsemblMetazoa" id="CapteP181117"/>
    </source>
</evidence>
<keyword evidence="9 11" id="KW-0012">Acyltransferase</keyword>
<evidence type="ECO:0000313" key="14">
    <source>
        <dbReference type="EMBL" id="ELU04464.1"/>
    </source>
</evidence>
<dbReference type="Pfam" id="PF00108">
    <property type="entry name" value="Thiolase_N"/>
    <property type="match status" value="1"/>
</dbReference>
<dbReference type="EC" id="2.3.1.16" evidence="10"/>
<keyword evidence="4" id="KW-0963">Cytoplasm</keyword>
<feature type="domain" description="Thiolase N-terminal" evidence="12">
    <location>
        <begin position="50"/>
        <end position="322"/>
    </location>
</feature>
<evidence type="ECO:0000259" key="12">
    <source>
        <dbReference type="Pfam" id="PF00108"/>
    </source>
</evidence>
<keyword evidence="5 11" id="KW-0808">Transferase</keyword>
<evidence type="ECO:0000256" key="6">
    <source>
        <dbReference type="ARBA" id="ARBA00022832"/>
    </source>
</evidence>
<dbReference type="PANTHER" id="PTHR18919:SF153">
    <property type="entry name" value="TRIFUNCTIONAL ENZYME SUBUNIT BETA, MITOCHONDRIAL"/>
    <property type="match status" value="1"/>
</dbReference>
<dbReference type="InterPro" id="IPR020613">
    <property type="entry name" value="Thiolase_CS"/>
</dbReference>
<dbReference type="GO" id="GO:0005739">
    <property type="term" value="C:mitochondrion"/>
    <property type="evidence" value="ECO:0007669"/>
    <property type="project" value="UniProtKB-SubCell"/>
</dbReference>
<evidence type="ECO:0000256" key="4">
    <source>
        <dbReference type="ARBA" id="ARBA00022490"/>
    </source>
</evidence>
<keyword evidence="16" id="KW-1185">Reference proteome</keyword>
<evidence type="ECO:0000259" key="13">
    <source>
        <dbReference type="Pfam" id="PF02803"/>
    </source>
</evidence>
<comment type="pathway">
    <text evidence="2">Lipid metabolism; fatty acid beta-oxidation.</text>
</comment>
<keyword evidence="7" id="KW-0443">Lipid metabolism</keyword>
<evidence type="ECO:0000313" key="16">
    <source>
        <dbReference type="Proteomes" id="UP000014760"/>
    </source>
</evidence>
<dbReference type="AlphaFoldDB" id="R7UES8"/>
<evidence type="ECO:0000256" key="1">
    <source>
        <dbReference type="ARBA" id="ARBA00004173"/>
    </source>
</evidence>
<evidence type="ECO:0000256" key="5">
    <source>
        <dbReference type="ARBA" id="ARBA00022679"/>
    </source>
</evidence>
<dbReference type="CDD" id="cd00751">
    <property type="entry name" value="thiolase"/>
    <property type="match status" value="1"/>
</dbReference>
<dbReference type="GO" id="GO:0003988">
    <property type="term" value="F:acetyl-CoA C-acyltransferase activity"/>
    <property type="evidence" value="ECO:0007669"/>
    <property type="project" value="UniProtKB-EC"/>
</dbReference>
<dbReference type="FunCoup" id="R7UES8">
    <property type="interactions" value="1039"/>
</dbReference>
<evidence type="ECO:0000256" key="10">
    <source>
        <dbReference type="ARBA" id="ARBA00024073"/>
    </source>
</evidence>
<organism evidence="14">
    <name type="scientific">Capitella teleta</name>
    <name type="common">Polychaete worm</name>
    <dbReference type="NCBI Taxonomy" id="283909"/>
    <lineage>
        <taxon>Eukaryota</taxon>
        <taxon>Metazoa</taxon>
        <taxon>Spiralia</taxon>
        <taxon>Lophotrochozoa</taxon>
        <taxon>Annelida</taxon>
        <taxon>Polychaeta</taxon>
        <taxon>Sedentaria</taxon>
        <taxon>Scolecida</taxon>
        <taxon>Capitellidae</taxon>
        <taxon>Capitella</taxon>
    </lineage>
</organism>
<evidence type="ECO:0000256" key="3">
    <source>
        <dbReference type="ARBA" id="ARBA00010982"/>
    </source>
</evidence>
<name>R7UES8_CAPTE</name>
<evidence type="ECO:0000256" key="11">
    <source>
        <dbReference type="RuleBase" id="RU003557"/>
    </source>
</evidence>
<dbReference type="OrthoDB" id="5404651at2759"/>
<reference evidence="16" key="1">
    <citation type="submission" date="2012-12" db="EMBL/GenBank/DDBJ databases">
        <authorList>
            <person name="Hellsten U."/>
            <person name="Grimwood J."/>
            <person name="Chapman J.A."/>
            <person name="Shapiro H."/>
            <person name="Aerts A."/>
            <person name="Otillar R.P."/>
            <person name="Terry A.Y."/>
            <person name="Boore J.L."/>
            <person name="Simakov O."/>
            <person name="Marletaz F."/>
            <person name="Cho S.-J."/>
            <person name="Edsinger-Gonzales E."/>
            <person name="Havlak P."/>
            <person name="Kuo D.-H."/>
            <person name="Larsson T."/>
            <person name="Lv J."/>
            <person name="Arendt D."/>
            <person name="Savage R."/>
            <person name="Osoegawa K."/>
            <person name="de Jong P."/>
            <person name="Lindberg D.R."/>
            <person name="Seaver E.C."/>
            <person name="Weisblat D.A."/>
            <person name="Putnam N.H."/>
            <person name="Grigoriev I.V."/>
            <person name="Rokhsar D.S."/>
        </authorList>
    </citation>
    <scope>NUCLEOTIDE SEQUENCE</scope>
    <source>
        <strain evidence="16">I ESC-2004</strain>
    </source>
</reference>
<keyword evidence="8" id="KW-0496">Mitochondrion</keyword>
<dbReference type="InterPro" id="IPR020617">
    <property type="entry name" value="Thiolase_C"/>
</dbReference>
<feature type="domain" description="Thiolase C-terminal" evidence="13">
    <location>
        <begin position="329"/>
        <end position="469"/>
    </location>
</feature>